<dbReference type="RefSeq" id="WP_014731813.1">
    <property type="nucleotide sequence ID" value="NC_017934.1"/>
</dbReference>
<feature type="transmembrane region" description="Helical" evidence="4">
    <location>
        <begin position="168"/>
        <end position="185"/>
    </location>
</feature>
<accession>I2F828</accession>
<dbReference type="GeneID" id="87108176"/>
<reference evidence="6 7" key="1">
    <citation type="journal article" date="2012" name="Genome Biol. Evol.">
        <title>Genome Sequence of the Mesophilic Thermotogales Bacterium Mesotoga prima MesG1.Ag.4.2 Reveals the Largest Thermotogales Genome To Date.</title>
        <authorList>
            <person name="Zhaxybayeva O."/>
            <person name="Swithers K.S."/>
            <person name="Foght J."/>
            <person name="Green A.G."/>
            <person name="Bruce D."/>
            <person name="Detter C."/>
            <person name="Han S."/>
            <person name="Teshima H."/>
            <person name="Han J."/>
            <person name="Woyke T."/>
            <person name="Pitluck S."/>
            <person name="Nolan M."/>
            <person name="Ivanova N."/>
            <person name="Pati A."/>
            <person name="Land M.L."/>
            <person name="Dlutek M."/>
            <person name="Doolittle W.F."/>
            <person name="Noll K.M."/>
            <person name="Nesbo C.L."/>
        </authorList>
    </citation>
    <scope>NUCLEOTIDE SEQUENCE [LARGE SCALE GENOMIC DNA]</scope>
    <source>
        <strain evidence="7">mesG1.Ag.4.2</strain>
    </source>
</reference>
<dbReference type="PANTHER" id="PTHR42827:SF1">
    <property type="entry name" value="IRON-SULFUR CLUSTER-BINDING PROTEIN"/>
    <property type="match status" value="1"/>
</dbReference>
<dbReference type="Pfam" id="PF12838">
    <property type="entry name" value="Fer4_7"/>
    <property type="match status" value="1"/>
</dbReference>
<protein>
    <recommendedName>
        <fullName evidence="5">4Fe-4S ferredoxin-type domain-containing protein</fullName>
    </recommendedName>
</protein>
<evidence type="ECO:0000256" key="4">
    <source>
        <dbReference type="SAM" id="Phobius"/>
    </source>
</evidence>
<dbReference type="InterPro" id="IPR017900">
    <property type="entry name" value="4Fe4S_Fe_S_CS"/>
</dbReference>
<dbReference type="PROSITE" id="PS00198">
    <property type="entry name" value="4FE4S_FER_1"/>
    <property type="match status" value="1"/>
</dbReference>
<evidence type="ECO:0000256" key="1">
    <source>
        <dbReference type="ARBA" id="ARBA00022723"/>
    </source>
</evidence>
<feature type="domain" description="4Fe-4S ferredoxin-type" evidence="5">
    <location>
        <begin position="243"/>
        <end position="273"/>
    </location>
</feature>
<evidence type="ECO:0000256" key="2">
    <source>
        <dbReference type="ARBA" id="ARBA00023004"/>
    </source>
</evidence>
<dbReference type="InterPro" id="IPR017896">
    <property type="entry name" value="4Fe4S_Fe-S-bd"/>
</dbReference>
<name>I2F828_9BACT</name>
<dbReference type="PANTHER" id="PTHR42827">
    <property type="entry name" value="IRON-SULFUR CLUSTER-BINDING PROTEIN-RELATED"/>
    <property type="match status" value="1"/>
</dbReference>
<dbReference type="STRING" id="660470.Theba_2470"/>
<dbReference type="SUPFAM" id="SSF54862">
    <property type="entry name" value="4Fe-4S ferredoxins"/>
    <property type="match status" value="1"/>
</dbReference>
<dbReference type="EMBL" id="CP003532">
    <property type="protein sequence ID" value="AFK08081.1"/>
    <property type="molecule type" value="Genomic_DNA"/>
</dbReference>
<sequence length="312" mass="34886">MRRYDERNTIFARMNYEAGTPEYCDYYSRHPELKEIDDELRERPDLCDRNSPSYDPLDASEVSSNFSLVASLRSLCDGKPSSEKLHVDITTATETIKRIAIDSGAELVAITNMKPEFYYSHRGRHRENYGDEISLRLPFGIVFAVELDGEMIDAAPAMPAMVESSRKYLKAAMIGLTISYFIRGLGYSARNHMDGNYLAVLPIVGAAAGLGLIGRHGLLISSSLGPRMKLGLVTTEMPLKCTPPLEKNLERFCSDCGICSRECPVSAIPGCEGQKANDTPRWKVDHELCYSYWRRNGTDCGICIRVCPFSRV</sequence>
<dbReference type="HOGENOM" id="CLU_890827_0_0_0"/>
<dbReference type="Proteomes" id="UP000002881">
    <property type="component" value="Chromosome"/>
</dbReference>
<evidence type="ECO:0000256" key="3">
    <source>
        <dbReference type="ARBA" id="ARBA00023014"/>
    </source>
</evidence>
<proteinExistence type="predicted"/>
<dbReference type="Gene3D" id="3.30.70.20">
    <property type="match status" value="1"/>
</dbReference>
<keyword evidence="4" id="KW-1133">Transmembrane helix</keyword>
<organism evidence="6 7">
    <name type="scientific">Mesotoga prima MesG1.Ag.4.2</name>
    <dbReference type="NCBI Taxonomy" id="660470"/>
    <lineage>
        <taxon>Bacteria</taxon>
        <taxon>Thermotogati</taxon>
        <taxon>Thermotogota</taxon>
        <taxon>Thermotogae</taxon>
        <taxon>Kosmotogales</taxon>
        <taxon>Kosmotogaceae</taxon>
        <taxon>Mesotoga</taxon>
    </lineage>
</organism>
<evidence type="ECO:0000313" key="6">
    <source>
        <dbReference type="EMBL" id="AFK08081.1"/>
    </source>
</evidence>
<keyword evidence="4" id="KW-0812">Transmembrane</keyword>
<keyword evidence="7" id="KW-1185">Reference proteome</keyword>
<evidence type="ECO:0000259" key="5">
    <source>
        <dbReference type="PROSITE" id="PS51379"/>
    </source>
</evidence>
<dbReference type="PROSITE" id="PS51379">
    <property type="entry name" value="4FE4S_FER_2"/>
    <property type="match status" value="1"/>
</dbReference>
<keyword evidence="4" id="KW-0472">Membrane</keyword>
<gene>
    <name evidence="6" type="ORF">Theba_2470</name>
</gene>
<dbReference type="AlphaFoldDB" id="I2F828"/>
<keyword evidence="2" id="KW-0408">Iron</keyword>
<dbReference type="GO" id="GO:0046872">
    <property type="term" value="F:metal ion binding"/>
    <property type="evidence" value="ECO:0007669"/>
    <property type="project" value="UniProtKB-KW"/>
</dbReference>
<keyword evidence="3" id="KW-0411">Iron-sulfur</keyword>
<dbReference type="eggNOG" id="COG1600">
    <property type="taxonomic scope" value="Bacteria"/>
</dbReference>
<feature type="transmembrane region" description="Helical" evidence="4">
    <location>
        <begin position="197"/>
        <end position="220"/>
    </location>
</feature>
<dbReference type="KEGG" id="mpg:Theba_2470"/>
<keyword evidence="1" id="KW-0479">Metal-binding</keyword>
<evidence type="ECO:0000313" key="7">
    <source>
        <dbReference type="Proteomes" id="UP000002881"/>
    </source>
</evidence>
<dbReference type="GO" id="GO:0051536">
    <property type="term" value="F:iron-sulfur cluster binding"/>
    <property type="evidence" value="ECO:0007669"/>
    <property type="project" value="UniProtKB-KW"/>
</dbReference>